<evidence type="ECO:0000259" key="4">
    <source>
        <dbReference type="Pfam" id="PF14432"/>
    </source>
</evidence>
<dbReference type="FunFam" id="1.25.40.10:FF:000471">
    <property type="entry name" value="Putative pentatricopeptide repeat-containing protein, mitochondrial"/>
    <property type="match status" value="1"/>
</dbReference>
<dbReference type="InterPro" id="IPR046848">
    <property type="entry name" value="E_motif"/>
</dbReference>
<feature type="repeat" description="PPR" evidence="3">
    <location>
        <begin position="424"/>
        <end position="458"/>
    </location>
</feature>
<dbReference type="GO" id="GO:0008270">
    <property type="term" value="F:zinc ion binding"/>
    <property type="evidence" value="ECO:0007669"/>
    <property type="project" value="InterPro"/>
</dbReference>
<dbReference type="PANTHER" id="PTHR47926">
    <property type="entry name" value="PENTATRICOPEPTIDE REPEAT-CONTAINING PROTEIN"/>
    <property type="match status" value="1"/>
</dbReference>
<dbReference type="Pfam" id="PF20431">
    <property type="entry name" value="E_motif"/>
    <property type="match status" value="1"/>
</dbReference>
<dbReference type="InterPro" id="IPR011990">
    <property type="entry name" value="TPR-like_helical_dom_sf"/>
</dbReference>
<dbReference type="GO" id="GO:0009451">
    <property type="term" value="P:RNA modification"/>
    <property type="evidence" value="ECO:0007669"/>
    <property type="project" value="InterPro"/>
</dbReference>
<dbReference type="InterPro" id="IPR002885">
    <property type="entry name" value="PPR_rpt"/>
</dbReference>
<accession>A0AAP0QHG1</accession>
<dbReference type="InterPro" id="IPR046960">
    <property type="entry name" value="PPR_At4g14850-like_plant"/>
</dbReference>
<evidence type="ECO:0000313" key="6">
    <source>
        <dbReference type="Proteomes" id="UP001428341"/>
    </source>
</evidence>
<dbReference type="InterPro" id="IPR032867">
    <property type="entry name" value="DYW_dom"/>
</dbReference>
<reference evidence="5 6" key="1">
    <citation type="submission" date="2024-05" db="EMBL/GenBank/DDBJ databases">
        <title>Haplotype-resolved chromosome-level genome assembly of Huyou (Citrus changshanensis).</title>
        <authorList>
            <person name="Miao C."/>
            <person name="Chen W."/>
            <person name="Wu Y."/>
            <person name="Wang L."/>
            <person name="Zhao S."/>
            <person name="Grierson D."/>
            <person name="Xu C."/>
            <person name="Chen K."/>
        </authorList>
    </citation>
    <scope>NUCLEOTIDE SEQUENCE [LARGE SCALE GENOMIC DNA]</scope>
    <source>
        <strain evidence="5">01-14</strain>
        <tissue evidence="5">Leaf</tissue>
    </source>
</reference>
<feature type="repeat" description="PPR" evidence="3">
    <location>
        <begin position="90"/>
        <end position="124"/>
    </location>
</feature>
<dbReference type="Pfam" id="PF01535">
    <property type="entry name" value="PPR"/>
    <property type="match status" value="7"/>
</dbReference>
<dbReference type="GO" id="GO:0003723">
    <property type="term" value="F:RNA binding"/>
    <property type="evidence" value="ECO:0007669"/>
    <property type="project" value="InterPro"/>
</dbReference>
<organism evidence="5 6">
    <name type="scientific">Citrus x changshan-huyou</name>
    <dbReference type="NCBI Taxonomy" id="2935761"/>
    <lineage>
        <taxon>Eukaryota</taxon>
        <taxon>Viridiplantae</taxon>
        <taxon>Streptophyta</taxon>
        <taxon>Embryophyta</taxon>
        <taxon>Tracheophyta</taxon>
        <taxon>Spermatophyta</taxon>
        <taxon>Magnoliopsida</taxon>
        <taxon>eudicotyledons</taxon>
        <taxon>Gunneridae</taxon>
        <taxon>Pentapetalae</taxon>
        <taxon>rosids</taxon>
        <taxon>malvids</taxon>
        <taxon>Sapindales</taxon>
        <taxon>Rutaceae</taxon>
        <taxon>Aurantioideae</taxon>
        <taxon>Citrus</taxon>
    </lineage>
</organism>
<gene>
    <name evidence="5" type="ORF">WN944_020590</name>
</gene>
<feature type="domain" description="DYW" evidence="4">
    <location>
        <begin position="740"/>
        <end position="832"/>
    </location>
</feature>
<evidence type="ECO:0000256" key="2">
    <source>
        <dbReference type="ARBA" id="ARBA00022737"/>
    </source>
</evidence>
<sequence>MIRLFNYKTFSCKQLTRQSKINAWLRGLSAQAALSTQQCSNSTTTPITFSVSEFNSHSYATSLQSCIQNDDLQTAMAIHCQVLKKGNCLDLFATNVLLNVYVKLNRLPDATKLFDEMPERNTISFVTTIQGYTVSSQFVEAVGLFSTLHREGHELNPFAFTAFLKVLVSMGWAELCPCVFACVYKLGHDSNAFVGTALIDAFSVCGCVEFARKVFDGVICKDMVTWTGMVACFAENDCFEEALNFFSQMRAVGFKPNNFTFAFVLKACLGLDTIRVAKSAHGCALKTCYEMDLYVAVALLDLYTKSGEISNARRIFEEMPKKDVIPWSFMIARYAQTDLSIDAVELFCRMRQAFVAPNQFTFVSVLHACATMEGLDLGKQIHSLVVRVGLLSDVFVSNALMDVYAKCGRMENSVELFAESPKRNHVTWNTMIVGYVQLGEVGKAMIMFSKMLEEQVPATEVTYSSVLRACASLAALEPGMQVHCLTVKANYDMDVVVANALIDMYAKCGSITDARLVFDMMNDWNEVSWNAMISGYSMHGLSAEVLKVFDLMQQRGWRPNNLTFVGVLSACSNGGLLEQGEAYFKSMVANYGIEPCIEHYTSMVSLLGRAGHLDKAAKLIEGIPFQPSVMIWRALLGACIIHNNVEIGRLSAQHILDFEPEDEATHVLLSNIYAMARSWEKAASVRKSMKKKGVKKEPGLSWIENQGMIHYFRAGDTSHADMNIIRGMLEWLNMKSRKAGYIPDLSAVLRDVKEDEKERYLWVHSEKLALAFALFKMPPSSPIRIIKNLRICVDCHTAIKIISKIVQREIIIRDVHRFHHFQDGCCSCGDLW</sequence>
<keyword evidence="6" id="KW-1185">Reference proteome</keyword>
<dbReference type="EMBL" id="JBCGBO010000007">
    <property type="protein sequence ID" value="KAK9189184.1"/>
    <property type="molecule type" value="Genomic_DNA"/>
</dbReference>
<dbReference type="PROSITE" id="PS51375">
    <property type="entry name" value="PPR"/>
    <property type="match status" value="5"/>
</dbReference>
<dbReference type="AlphaFoldDB" id="A0AAP0QHG1"/>
<dbReference type="Pfam" id="PF14432">
    <property type="entry name" value="DYW_deaminase"/>
    <property type="match status" value="1"/>
</dbReference>
<dbReference type="FunFam" id="1.25.40.10:FF:000494">
    <property type="entry name" value="Putative pentatricopeptide repeat-containing protein, mitochondrial"/>
    <property type="match status" value="1"/>
</dbReference>
<name>A0AAP0QHG1_9ROSI</name>
<feature type="repeat" description="PPR" evidence="3">
    <location>
        <begin position="525"/>
        <end position="559"/>
    </location>
</feature>
<dbReference type="FunFam" id="1.25.40.10:FF:000397">
    <property type="entry name" value="Pentatricopeptide repeat-containing protein At2g40720"/>
    <property type="match status" value="1"/>
</dbReference>
<dbReference type="FunFam" id="1.25.40.10:FF:000090">
    <property type="entry name" value="Pentatricopeptide repeat-containing protein, chloroplastic"/>
    <property type="match status" value="1"/>
</dbReference>
<dbReference type="Pfam" id="PF13041">
    <property type="entry name" value="PPR_2"/>
    <property type="match status" value="3"/>
</dbReference>
<dbReference type="Gene3D" id="1.25.40.10">
    <property type="entry name" value="Tetratricopeptide repeat domain"/>
    <property type="match status" value="6"/>
</dbReference>
<feature type="repeat" description="PPR" evidence="3">
    <location>
        <begin position="292"/>
        <end position="326"/>
    </location>
</feature>
<evidence type="ECO:0000313" key="5">
    <source>
        <dbReference type="EMBL" id="KAK9189184.1"/>
    </source>
</evidence>
<feature type="repeat" description="PPR" evidence="3">
    <location>
        <begin position="222"/>
        <end position="256"/>
    </location>
</feature>
<dbReference type="NCBIfam" id="TIGR00756">
    <property type="entry name" value="PPR"/>
    <property type="match status" value="3"/>
</dbReference>
<dbReference type="PANTHER" id="PTHR47926:SF520">
    <property type="entry name" value="DYW DOMAIN-CONTAINING PROTEIN"/>
    <property type="match status" value="1"/>
</dbReference>
<comment type="similarity">
    <text evidence="1">Belongs to the PPR family. PCMP-H subfamily.</text>
</comment>
<dbReference type="Proteomes" id="UP001428341">
    <property type="component" value="Unassembled WGS sequence"/>
</dbReference>
<comment type="caution">
    <text evidence="5">The sequence shown here is derived from an EMBL/GenBank/DDBJ whole genome shotgun (WGS) entry which is preliminary data.</text>
</comment>
<keyword evidence="2" id="KW-0677">Repeat</keyword>
<protein>
    <recommendedName>
        <fullName evidence="4">DYW domain-containing protein</fullName>
    </recommendedName>
</protein>
<evidence type="ECO:0000256" key="1">
    <source>
        <dbReference type="ARBA" id="ARBA00006643"/>
    </source>
</evidence>
<dbReference type="FunFam" id="1.25.40.10:FF:000201">
    <property type="entry name" value="Pentatricopeptide repeat-containing protein mitochondrial"/>
    <property type="match status" value="1"/>
</dbReference>
<proteinExistence type="inferred from homology"/>
<evidence type="ECO:0000256" key="3">
    <source>
        <dbReference type="PROSITE-ProRule" id="PRU00708"/>
    </source>
</evidence>